<proteinExistence type="inferred from homology"/>
<evidence type="ECO:0000256" key="6">
    <source>
        <dbReference type="ARBA" id="ARBA00022763"/>
    </source>
</evidence>
<dbReference type="VEuPathDB" id="VectorBase:CSON009560"/>
<comment type="similarity">
    <text evidence="3">Belongs to the BLM10 family.</text>
</comment>
<keyword evidence="4" id="KW-0963">Cytoplasm</keyword>
<reference evidence="13" key="2">
    <citation type="submission" date="2018-07" db="EMBL/GenBank/DDBJ databases">
        <authorList>
            <person name="Quirk P.G."/>
            <person name="Krulwich T.A."/>
        </authorList>
    </citation>
    <scope>NUCLEOTIDE SEQUENCE</scope>
</reference>
<dbReference type="InterPro" id="IPR011989">
    <property type="entry name" value="ARM-like"/>
</dbReference>
<evidence type="ECO:0000259" key="11">
    <source>
        <dbReference type="Pfam" id="PF23096"/>
    </source>
</evidence>
<dbReference type="Pfam" id="PF16507">
    <property type="entry name" value="HEAT_PSME4_mid"/>
    <property type="match status" value="1"/>
</dbReference>
<protein>
    <submittedName>
        <fullName evidence="13">CSON009560 protein</fullName>
    </submittedName>
</protein>
<sequence>MDDDVEMTEPFKSKYSEERRKQLGFKPQKELFCNKYLPYADQLDEESNRFLASIKENFAKAVAMREMNPGIGIYATRLHIYIKLYGLKFTKEDHVKFIKLILELLTTPFLEPAKINKLCKVLTSLLKKSQWLSPDDLQIDWRPLYELSIIYLNKNVSKGDLYRYFPSRKRLQDSRQNNNTSPMNSILLKLAERYGINLASHNSIDDFTMALDEFSSLEANLQYVISQCAIYFPKSATQEILDEIFPKLQPLDTGKNCNVFEILGIFLGAMVHGHELWLKHFIEIWDTYQNPPWSPDIMMLISCAAVSTIGKIDWEPYIPTIFTRILRSIDLPVSYKGLKSSRNPQMYTGAIASWIVAVLGPKSSAQKYLNKFMSTIESYLHPANSGKWVMYLSEILVSLLRTFFDRLICERYKKHPWKDPVPPEYCLTEKCITEFVECIKPVALQAMFSKMNTNDICKIFKHLADLRPELIIPEVIERVYATMDSLTEPHKMTAALQCLLSVARALVSDKKYTEGRTHIIPIFFAMLPGIDPNDIRKTSVTLQFLTSFALSIPIVDCSKAYQYYPDLTEEERLLCEQTADLEDFALQFLDRIFVLIEASATESTRLDETDHLKSRFDVFSEGLVQASSHAIFGQCSDEITLAAAKKLANFVKTHLLESRVSGPLLGSLVRIFSRVCASEFLRILVPYLTDQIQQYFDEHDDLPQLDKQRDEILYYLTMLLNVVRGDPLIVIKYVDTILPITDYVFGFKCKTANRLACTIISNLLNNLTTLQTMDIKSSPDCFTKPLNECLPIRRWGEKMKPDSKINWYIPDENVRSVCEKILHHHLLPILDAFKAHISDEKPMNRDDLLKNLEMVTGLLRCGNLLPNWDNEEPLQLYNSVVDRVHIDVALGFYHHHIKMPDGSNVRLAIIDVIHELQEKILTTSEDDSKSLRQILMLWEKVALRKHSNSSFDVQLKNYNITKQMQDFRLTKYKRDYRAVVITRVIMQQDCRDELNIPLLTASHKKIIINMLRLSCSHYSAVRSLAQAKLNNMLTIFPFSYRVIMDELITYLNVDTNEHHEKFKGALYVLGSNRRARLVVKHDWECIERLWPALLKSKMSEKPSVIKLLDFIRETIHNEFPTLSTKIEISDKAVQYALELVPEGYVSQDQIEQGKLQLEQTGAKNIETYQRIINNILEIINTSNLHWRYSLLASSMVYNLVHPLTNYPVEVAKHFVNNLIHESIQERKCAVRIINYVIRQFKRKQVKIEVDPFQIAGVPRPSEPCLLKPGNRPDNEWLQYDSALVPKNQSDWDQPRFLYKTNGYFGWTPKVQMYAPTADQPNLERTVDEMSEVERVIFEFFSNQANVDKLIEYWSLEEKKGKDKFNRSRFYLIKCLCNLYGDMLVPQLTLHLERLIDDKSNESNHRCAAEILAGLMRGAKHWPYDKTDALYKKIGPLIKMALNKITVESDVYWGTCFATAAEHMDPYRQWWLHELLLEEPLKDTTSFIDSSRLYCLQGAYNQHVWRMNSVSKRLLTYLTPYLDHSFQNIRERIGSILINIFEADLQFRDGPEPESPRVGKMIEGLMPRFEVLLKEKPKELTMGTEKMEVDEDKSTVRVDTEYDVSVRLFKTVCQWLIGVINRCTNGNEIPYFSLLPMACRLEKSESDTELVYICTSLIAMISQALTLPTQIDAVLDKITEISLSSSWSARLAVVDLLQVLVFHNMAIFLSRDDWIEKVQAIVLRLLEDNVLEVREKASEVLCGMLHCSFLTTTDKLLELFKKKCKTKITIKRGRGIATSSCSIEANLESRESDAVRIRHTGVLGLCAFISAYPYDVPEFVPNVFEHLGAHLNDPQPIPSTIRKTMGDFKRTHHDNWEQHQLKFTEDQLAVLSDLTVPPSYYA</sequence>
<evidence type="ECO:0000313" key="13">
    <source>
        <dbReference type="EMBL" id="SSX23749.1"/>
    </source>
</evidence>
<dbReference type="EMBL" id="UFQT01000380">
    <property type="protein sequence ID" value="SSX23749.1"/>
    <property type="molecule type" value="Genomic_DNA"/>
</dbReference>
<reference evidence="12" key="1">
    <citation type="submission" date="2018-04" db="EMBL/GenBank/DDBJ databases">
        <authorList>
            <person name="Go L.Y."/>
            <person name="Mitchell J.A."/>
        </authorList>
    </citation>
    <scope>NUCLEOTIDE SEQUENCE</scope>
    <source>
        <tissue evidence="12">Whole organism</tissue>
    </source>
</reference>
<gene>
    <name evidence="13" type="primary">CSON009560</name>
</gene>
<dbReference type="PANTHER" id="PTHR32170:SF3">
    <property type="entry name" value="PROTEASOME ACTIVATOR COMPLEX SUBUNIT 4"/>
    <property type="match status" value="1"/>
</dbReference>
<dbReference type="Pfam" id="PF23096">
    <property type="entry name" value="HEAT_PSME4"/>
    <property type="match status" value="1"/>
</dbReference>
<evidence type="ECO:0000256" key="5">
    <source>
        <dbReference type="ARBA" id="ARBA00022737"/>
    </source>
</evidence>
<evidence type="ECO:0000256" key="2">
    <source>
        <dbReference type="ARBA" id="ARBA00004496"/>
    </source>
</evidence>
<keyword evidence="5" id="KW-0677">Repeat</keyword>
<evidence type="ECO:0000259" key="9">
    <source>
        <dbReference type="Pfam" id="PF11919"/>
    </source>
</evidence>
<dbReference type="InterPro" id="IPR032430">
    <property type="entry name" value="Blm10_mid"/>
</dbReference>
<organism evidence="13">
    <name type="scientific">Culicoides sonorensis</name>
    <name type="common">Biting midge</name>
    <dbReference type="NCBI Taxonomy" id="179676"/>
    <lineage>
        <taxon>Eukaryota</taxon>
        <taxon>Metazoa</taxon>
        <taxon>Ecdysozoa</taxon>
        <taxon>Arthropoda</taxon>
        <taxon>Hexapoda</taxon>
        <taxon>Insecta</taxon>
        <taxon>Pterygota</taxon>
        <taxon>Neoptera</taxon>
        <taxon>Endopterygota</taxon>
        <taxon>Diptera</taxon>
        <taxon>Nematocera</taxon>
        <taxon>Chironomoidea</taxon>
        <taxon>Ceratopogonidae</taxon>
        <taxon>Ceratopogoninae</taxon>
        <taxon>Culicoides</taxon>
        <taxon>Monoculicoides</taxon>
    </lineage>
</organism>
<dbReference type="GO" id="GO:0016504">
    <property type="term" value="F:peptidase activator activity"/>
    <property type="evidence" value="ECO:0007669"/>
    <property type="project" value="InterPro"/>
</dbReference>
<dbReference type="InterPro" id="IPR035309">
    <property type="entry name" value="PSME4"/>
</dbReference>
<accession>A0A336M485</accession>
<evidence type="ECO:0000256" key="3">
    <source>
        <dbReference type="ARBA" id="ARBA00005739"/>
    </source>
</evidence>
<dbReference type="GO" id="GO:0006281">
    <property type="term" value="P:DNA repair"/>
    <property type="evidence" value="ECO:0007669"/>
    <property type="project" value="UniProtKB-KW"/>
</dbReference>
<evidence type="ECO:0000259" key="10">
    <source>
        <dbReference type="Pfam" id="PF16507"/>
    </source>
</evidence>
<feature type="domain" description="Proteasome activator Blm10 middle HEAT repeats region" evidence="10">
    <location>
        <begin position="369"/>
        <end position="857"/>
    </location>
</feature>
<feature type="domain" description="Proteasome activator complex subunit 4 C-terminal" evidence="9">
    <location>
        <begin position="1796"/>
        <end position="1881"/>
    </location>
</feature>
<dbReference type="GO" id="GO:0005829">
    <property type="term" value="C:cytosol"/>
    <property type="evidence" value="ECO:0007669"/>
    <property type="project" value="TreeGrafter"/>
</dbReference>
<keyword evidence="6" id="KW-0227">DNA damage</keyword>
<dbReference type="EMBL" id="UFQS01000380">
    <property type="protein sequence ID" value="SSX03384.1"/>
    <property type="molecule type" value="Genomic_DNA"/>
</dbReference>
<dbReference type="Pfam" id="PF11919">
    <property type="entry name" value="PSME4_C"/>
    <property type="match status" value="1"/>
</dbReference>
<dbReference type="GO" id="GO:0010499">
    <property type="term" value="P:proteasomal ubiquitin-independent protein catabolic process"/>
    <property type="evidence" value="ECO:0007669"/>
    <property type="project" value="TreeGrafter"/>
</dbReference>
<comment type="subcellular location">
    <subcellularLocation>
        <location evidence="2">Cytoplasm</location>
    </subcellularLocation>
    <subcellularLocation>
        <location evidence="1">Nucleus speckle</location>
    </subcellularLocation>
</comment>
<feature type="domain" description="Proteasome activator complex subunit 4-like HEAT repeat-like" evidence="11">
    <location>
        <begin position="1210"/>
        <end position="1496"/>
    </location>
</feature>
<dbReference type="InterPro" id="IPR016024">
    <property type="entry name" value="ARM-type_fold"/>
</dbReference>
<dbReference type="PANTHER" id="PTHR32170">
    <property type="entry name" value="PROTEASOME ACTIVATOR COMPLEX SUBUNIT 4"/>
    <property type="match status" value="1"/>
</dbReference>
<evidence type="ECO:0000256" key="7">
    <source>
        <dbReference type="ARBA" id="ARBA00023204"/>
    </source>
</evidence>
<evidence type="ECO:0000256" key="1">
    <source>
        <dbReference type="ARBA" id="ARBA00004324"/>
    </source>
</evidence>
<name>A0A336M485_CULSO</name>
<dbReference type="SUPFAM" id="SSF48371">
    <property type="entry name" value="ARM repeat"/>
    <property type="match status" value="2"/>
</dbReference>
<dbReference type="Gene3D" id="1.25.10.10">
    <property type="entry name" value="Leucine-rich Repeat Variant"/>
    <property type="match status" value="1"/>
</dbReference>
<evidence type="ECO:0000313" key="12">
    <source>
        <dbReference type="EMBL" id="SSX03384.1"/>
    </source>
</evidence>
<evidence type="ECO:0000256" key="8">
    <source>
        <dbReference type="ARBA" id="ARBA00023242"/>
    </source>
</evidence>
<dbReference type="GO" id="GO:0070628">
    <property type="term" value="F:proteasome binding"/>
    <property type="evidence" value="ECO:0007669"/>
    <property type="project" value="InterPro"/>
</dbReference>
<keyword evidence="8" id="KW-0539">Nucleus</keyword>
<evidence type="ECO:0000256" key="4">
    <source>
        <dbReference type="ARBA" id="ARBA00022490"/>
    </source>
</evidence>
<keyword evidence="7" id="KW-0234">DNA repair</keyword>
<dbReference type="InterPro" id="IPR021843">
    <property type="entry name" value="PSME4_C"/>
</dbReference>
<dbReference type="GO" id="GO:0016607">
    <property type="term" value="C:nuclear speck"/>
    <property type="evidence" value="ECO:0007669"/>
    <property type="project" value="UniProtKB-SubCell"/>
</dbReference>
<dbReference type="InterPro" id="IPR055455">
    <property type="entry name" value="HEAT_PSME4"/>
</dbReference>